<sequence length="312" mass="35458">MDYTGALSNRSKQTVRIEDWEARGKRATLCGHDIFFIDEPARGDSWGTILLIHGFPSASWDWWKIWPNLNRHYRLVAMDMLGFGFSAKPSPHDYRIMEQADICEALVGHLELDEFHVLAHDYGDTVAQEMLARQNAGAGIGRWRSCLFLNGGLFPETHQALLVQRLLLGPLGFLVRHAFSRASMRKSFDRVFGPDTPASDEEMDALWQLFTLNDGQRNLHRLIHYMSDRRSNRQRWLDALCEACCPIGLINGSVDPVSGEHMVQRFEQLVGREHFISRLPNIGHYPQLEAPDDVLAAYRGFLVSSGEPTEPA</sequence>
<dbReference type="InterPro" id="IPR000073">
    <property type="entry name" value="AB_hydrolase_1"/>
</dbReference>
<dbReference type="Gene3D" id="3.40.50.1820">
    <property type="entry name" value="alpha/beta hydrolase"/>
    <property type="match status" value="1"/>
</dbReference>
<keyword evidence="3" id="KW-1185">Reference proteome</keyword>
<evidence type="ECO:0000313" key="2">
    <source>
        <dbReference type="EMBL" id="PLW68179.1"/>
    </source>
</evidence>
<evidence type="ECO:0000259" key="1">
    <source>
        <dbReference type="Pfam" id="PF00561"/>
    </source>
</evidence>
<dbReference type="PANTHER" id="PTHR43798">
    <property type="entry name" value="MONOACYLGLYCEROL LIPASE"/>
    <property type="match status" value="1"/>
</dbReference>
<dbReference type="Proteomes" id="UP000235005">
    <property type="component" value="Unassembled WGS sequence"/>
</dbReference>
<reference evidence="2 3" key="1">
    <citation type="submission" date="2018-01" db="EMBL/GenBank/DDBJ databases">
        <title>The draft genome sequence of Halioglobus lutimaris HF004.</title>
        <authorList>
            <person name="Du Z.-J."/>
            <person name="Shi M.-J."/>
        </authorList>
    </citation>
    <scope>NUCLEOTIDE SEQUENCE [LARGE SCALE GENOMIC DNA]</scope>
    <source>
        <strain evidence="2 3">HF004</strain>
    </source>
</reference>
<accession>A0A2N5X110</accession>
<organism evidence="2 3">
    <name type="scientific">Pseudohalioglobus lutimaris</name>
    <dbReference type="NCBI Taxonomy" id="1737061"/>
    <lineage>
        <taxon>Bacteria</taxon>
        <taxon>Pseudomonadati</taxon>
        <taxon>Pseudomonadota</taxon>
        <taxon>Gammaproteobacteria</taxon>
        <taxon>Cellvibrionales</taxon>
        <taxon>Halieaceae</taxon>
        <taxon>Pseudohalioglobus</taxon>
    </lineage>
</organism>
<dbReference type="OrthoDB" id="334507at2"/>
<dbReference type="GO" id="GO:0016020">
    <property type="term" value="C:membrane"/>
    <property type="evidence" value="ECO:0007669"/>
    <property type="project" value="TreeGrafter"/>
</dbReference>
<dbReference type="Pfam" id="PF00561">
    <property type="entry name" value="Abhydrolase_1"/>
    <property type="match status" value="1"/>
</dbReference>
<dbReference type="AlphaFoldDB" id="A0A2N5X110"/>
<dbReference type="InterPro" id="IPR050266">
    <property type="entry name" value="AB_hydrolase_sf"/>
</dbReference>
<dbReference type="InterPro" id="IPR029058">
    <property type="entry name" value="AB_hydrolase_fold"/>
</dbReference>
<dbReference type="PANTHER" id="PTHR43798:SF33">
    <property type="entry name" value="HYDROLASE, PUTATIVE (AFU_ORTHOLOGUE AFUA_2G14860)-RELATED"/>
    <property type="match status" value="1"/>
</dbReference>
<dbReference type="SUPFAM" id="SSF53474">
    <property type="entry name" value="alpha/beta-Hydrolases"/>
    <property type="match status" value="1"/>
</dbReference>
<protein>
    <submittedName>
        <fullName evidence="2">Alpha/beta hydrolase</fullName>
    </submittedName>
</protein>
<proteinExistence type="predicted"/>
<dbReference type="GO" id="GO:0046464">
    <property type="term" value="P:acylglycerol catabolic process"/>
    <property type="evidence" value="ECO:0007669"/>
    <property type="project" value="TreeGrafter"/>
</dbReference>
<keyword evidence="2" id="KW-0378">Hydrolase</keyword>
<name>A0A2N5X110_9GAMM</name>
<evidence type="ECO:0000313" key="3">
    <source>
        <dbReference type="Proteomes" id="UP000235005"/>
    </source>
</evidence>
<gene>
    <name evidence="2" type="ORF">C0039_13380</name>
</gene>
<dbReference type="EMBL" id="PKUS01000018">
    <property type="protein sequence ID" value="PLW68179.1"/>
    <property type="molecule type" value="Genomic_DNA"/>
</dbReference>
<dbReference type="GO" id="GO:0047372">
    <property type="term" value="F:monoacylglycerol lipase activity"/>
    <property type="evidence" value="ECO:0007669"/>
    <property type="project" value="TreeGrafter"/>
</dbReference>
<comment type="caution">
    <text evidence="2">The sequence shown here is derived from an EMBL/GenBank/DDBJ whole genome shotgun (WGS) entry which is preliminary data.</text>
</comment>
<feature type="domain" description="AB hydrolase-1" evidence="1">
    <location>
        <begin position="48"/>
        <end position="133"/>
    </location>
</feature>